<proteinExistence type="inferred from homology"/>
<dbReference type="SUPFAM" id="SSF54909">
    <property type="entry name" value="Dimeric alpha+beta barrel"/>
    <property type="match status" value="1"/>
</dbReference>
<dbReference type="Pfam" id="PF03795">
    <property type="entry name" value="YCII"/>
    <property type="match status" value="1"/>
</dbReference>
<evidence type="ECO:0000313" key="4">
    <source>
        <dbReference type="Proteomes" id="UP000066549"/>
    </source>
</evidence>
<dbReference type="NCBIfam" id="NF008473">
    <property type="entry name" value="PRK11370.1"/>
    <property type="match status" value="1"/>
</dbReference>
<evidence type="ECO:0000313" key="3">
    <source>
        <dbReference type="EMBL" id="AKO65445.1"/>
    </source>
</evidence>
<dbReference type="InterPro" id="IPR005545">
    <property type="entry name" value="YCII"/>
</dbReference>
<reference evidence="3 4" key="1">
    <citation type="submission" date="2015-03" db="EMBL/GenBank/DDBJ databases">
        <title>Comparative analysis of the OM43 clade including a novel species from Red Sea uncovers genomic and metabolic diversity among marine methylotrophs.</title>
        <authorList>
            <person name="Jimenez-Infante F."/>
            <person name="Ngugi D.K."/>
            <person name="Vinu M."/>
            <person name="Alam I."/>
            <person name="Kamau A."/>
            <person name="Blom J."/>
            <person name="Bajic V.B."/>
            <person name="Stingl U."/>
        </authorList>
    </citation>
    <scope>NUCLEOTIDE SEQUENCE [LARGE SCALE GENOMIC DNA]</scope>
    <source>
        <strain evidence="3 4">MBRSH7</strain>
    </source>
</reference>
<dbReference type="PANTHER" id="PTHR33606">
    <property type="entry name" value="PROTEIN YCII"/>
    <property type="match status" value="1"/>
</dbReference>
<dbReference type="InterPro" id="IPR051807">
    <property type="entry name" value="Sec-metab_biosynth-assoc"/>
</dbReference>
<name>A0A0H4J078_9PROT</name>
<dbReference type="PANTHER" id="PTHR33606:SF3">
    <property type="entry name" value="PROTEIN YCII"/>
    <property type="match status" value="1"/>
</dbReference>
<protein>
    <submittedName>
        <fullName evidence="3">BolA family transcriptional regulator</fullName>
    </submittedName>
</protein>
<dbReference type="InterPro" id="IPR011008">
    <property type="entry name" value="Dimeric_a/b-barrel"/>
</dbReference>
<sequence>MWYVIHSQDNPNSLEKRLNARPDHIERLKSLLNQGRLMVAGPLPAIDNEDPGPNGYEGSLVIAEFDSLEDAKEWAQNDPYVINGIYHSFTVQPFKKVFP</sequence>
<dbReference type="AlphaFoldDB" id="A0A0H4J078"/>
<dbReference type="OrthoDB" id="9797014at2"/>
<dbReference type="Gene3D" id="3.30.70.1060">
    <property type="entry name" value="Dimeric alpha+beta barrel"/>
    <property type="match status" value="1"/>
</dbReference>
<feature type="domain" description="YCII-related" evidence="2">
    <location>
        <begin position="1"/>
        <end position="95"/>
    </location>
</feature>
<dbReference type="Proteomes" id="UP000066549">
    <property type="component" value="Chromosome"/>
</dbReference>
<accession>A0A0H4J078</accession>
<evidence type="ECO:0000256" key="1">
    <source>
        <dbReference type="ARBA" id="ARBA00007689"/>
    </source>
</evidence>
<keyword evidence="4" id="KW-1185">Reference proteome</keyword>
<dbReference type="EMBL" id="CP011002">
    <property type="protein sequence ID" value="AKO65445.1"/>
    <property type="molecule type" value="Genomic_DNA"/>
</dbReference>
<gene>
    <name evidence="3" type="ORF">VI33_01410</name>
</gene>
<evidence type="ECO:0000259" key="2">
    <source>
        <dbReference type="Pfam" id="PF03795"/>
    </source>
</evidence>
<dbReference type="PATRIC" id="fig|1623450.3.peg.280"/>
<organism evidence="3 4">
    <name type="scientific">Methylophilales bacterium MBRS-H7</name>
    <dbReference type="NCBI Taxonomy" id="1623450"/>
    <lineage>
        <taxon>Bacteria</taxon>
        <taxon>Pseudomonadati</taxon>
        <taxon>Pseudomonadota</taxon>
        <taxon>Betaproteobacteria</taxon>
        <taxon>Nitrosomonadales</taxon>
        <taxon>OM43 clade</taxon>
    </lineage>
</organism>
<comment type="similarity">
    <text evidence="1">Belongs to the YciI family.</text>
</comment>